<evidence type="ECO:0000259" key="4">
    <source>
        <dbReference type="PROSITE" id="PS50198"/>
    </source>
</evidence>
<dbReference type="SUPFAM" id="SSF109998">
    <property type="entry name" value="Triger factor/SurA peptide-binding domain-like"/>
    <property type="match status" value="1"/>
</dbReference>
<feature type="signal peptide" evidence="3">
    <location>
        <begin position="1"/>
        <end position="30"/>
    </location>
</feature>
<protein>
    <submittedName>
        <fullName evidence="5">Peptidyl-prolyl cis-trans isomerase</fullName>
    </submittedName>
</protein>
<dbReference type="PANTHER" id="PTHR47637">
    <property type="entry name" value="CHAPERONE SURA"/>
    <property type="match status" value="1"/>
</dbReference>
<dbReference type="InterPro" id="IPR050280">
    <property type="entry name" value="OMP_Chaperone_SurA"/>
</dbReference>
<dbReference type="PANTHER" id="PTHR47637:SF1">
    <property type="entry name" value="CHAPERONE SURA"/>
    <property type="match status" value="1"/>
</dbReference>
<feature type="domain" description="PpiC" evidence="4">
    <location>
        <begin position="198"/>
        <end position="296"/>
    </location>
</feature>
<dbReference type="InterPro" id="IPR046357">
    <property type="entry name" value="PPIase_dom_sf"/>
</dbReference>
<reference evidence="5 6" key="1">
    <citation type="submission" date="2021-08" db="EMBL/GenBank/DDBJ databases">
        <authorList>
            <person name="Zhang D."/>
            <person name="Zhang A."/>
            <person name="Wang L."/>
        </authorList>
    </citation>
    <scope>NUCLEOTIDE SEQUENCE [LARGE SCALE GENOMIC DNA]</scope>
    <source>
        <strain evidence="5 6">WL0086</strain>
    </source>
</reference>
<evidence type="ECO:0000256" key="1">
    <source>
        <dbReference type="ARBA" id="ARBA00022729"/>
    </source>
</evidence>
<gene>
    <name evidence="5" type="ORF">K1X11_001005</name>
</gene>
<accession>A0ABZ1C9J0</accession>
<evidence type="ECO:0000313" key="6">
    <source>
        <dbReference type="Proteomes" id="UP000738431"/>
    </source>
</evidence>
<dbReference type="Gene3D" id="1.10.4030.10">
    <property type="entry name" value="Porin chaperone SurA, peptide-binding domain"/>
    <property type="match status" value="1"/>
</dbReference>
<keyword evidence="6" id="KW-1185">Reference proteome</keyword>
<dbReference type="Pfam" id="PF13145">
    <property type="entry name" value="Rotamase_2"/>
    <property type="match status" value="1"/>
</dbReference>
<evidence type="ECO:0000313" key="5">
    <source>
        <dbReference type="EMBL" id="WRQ87967.1"/>
    </source>
</evidence>
<evidence type="ECO:0000256" key="3">
    <source>
        <dbReference type="SAM" id="SignalP"/>
    </source>
</evidence>
<dbReference type="GO" id="GO:0016853">
    <property type="term" value="F:isomerase activity"/>
    <property type="evidence" value="ECO:0007669"/>
    <property type="project" value="UniProtKB-KW"/>
</dbReference>
<dbReference type="PROSITE" id="PS50198">
    <property type="entry name" value="PPIC_PPIASE_2"/>
    <property type="match status" value="1"/>
</dbReference>
<name>A0ABZ1C9J0_9BACT</name>
<organism evidence="5 6">
    <name type="scientific">Actomonas aquatica</name>
    <dbReference type="NCBI Taxonomy" id="2866162"/>
    <lineage>
        <taxon>Bacteria</taxon>
        <taxon>Pseudomonadati</taxon>
        <taxon>Verrucomicrobiota</taxon>
        <taxon>Opitutia</taxon>
        <taxon>Opitutales</taxon>
        <taxon>Opitutaceae</taxon>
        <taxon>Actomonas</taxon>
    </lineage>
</organism>
<sequence length="341" mass="39228">MTHPPATRTRVGLLALIGALALGNPLSLVAQSTPSAPDDGLNLRFANGIAAVAEGEIITVDDIRREISPMIPELQSTSRNEAEFNRRLEALQDDTIQALVDRVLIVKDFYSDEKRRIPVAYVDNAVDENIINEFEGDRSKFLAYLRARGLTLREYRKEVEEDIIYQYMRGQKRKSATVVSPVKVQQFYEENKEEFYQEDSVHLRLIQFSRKDGRTDSDLLTLAARVQARLDVGHEFEEIAKEVSEDSRRSKGGDWGWLNRSGLKPEFSDPLFELEPGQATNPILLPEGVYILYAQERKYAGIQPIDEVREQIERILISRESRRAQEQWLERLRRNSYVKLY</sequence>
<dbReference type="Proteomes" id="UP000738431">
    <property type="component" value="Chromosome"/>
</dbReference>
<keyword evidence="1 3" id="KW-0732">Signal</keyword>
<proteinExistence type="predicted"/>
<keyword evidence="2 5" id="KW-0413">Isomerase</keyword>
<dbReference type="SUPFAM" id="SSF54534">
    <property type="entry name" value="FKBP-like"/>
    <property type="match status" value="1"/>
</dbReference>
<reference evidence="5 6" key="2">
    <citation type="submission" date="2023-12" db="EMBL/GenBank/DDBJ databases">
        <title>Description of an unclassified Opitutus bacterium of Verrucomicrobiota.</title>
        <authorList>
            <person name="Zhang D.-F."/>
        </authorList>
    </citation>
    <scope>NUCLEOTIDE SEQUENCE [LARGE SCALE GENOMIC DNA]</scope>
    <source>
        <strain evidence="5 6">WL0086</strain>
    </source>
</reference>
<keyword evidence="2" id="KW-0697">Rotamase</keyword>
<feature type="chain" id="PRO_5046567068" evidence="3">
    <location>
        <begin position="31"/>
        <end position="341"/>
    </location>
</feature>
<evidence type="ECO:0000256" key="2">
    <source>
        <dbReference type="PROSITE-ProRule" id="PRU00278"/>
    </source>
</evidence>
<dbReference type="RefSeq" id="WP_221028997.1">
    <property type="nucleotide sequence ID" value="NZ_CP139781.1"/>
</dbReference>
<dbReference type="Gene3D" id="3.10.50.40">
    <property type="match status" value="1"/>
</dbReference>
<dbReference type="InterPro" id="IPR027304">
    <property type="entry name" value="Trigger_fact/SurA_dom_sf"/>
</dbReference>
<dbReference type="EMBL" id="CP139781">
    <property type="protein sequence ID" value="WRQ87967.1"/>
    <property type="molecule type" value="Genomic_DNA"/>
</dbReference>
<dbReference type="InterPro" id="IPR000297">
    <property type="entry name" value="PPIase_PpiC"/>
</dbReference>